<name>A0A7V9YZ69_9BACL</name>
<accession>A0A7V9YZ69</accession>
<protein>
    <recommendedName>
        <fullName evidence="3">Type I restriction enzyme R protein N-terminal domain-containing protein</fullName>
    </recommendedName>
</protein>
<dbReference type="Proteomes" id="UP000580891">
    <property type="component" value="Unassembled WGS sequence"/>
</dbReference>
<dbReference type="AlphaFoldDB" id="A0A7V9YZ69"/>
<sequence length="510" mass="59608">MDRWRSLDFSDWNESDIREEFIAPLLRILGYSKGTVNNVIREKSLRLAQPFHRIGRKRVTIDYIPTVRLKNFWIIEAKPGNKREMDYGDLLQAHLYAIHPEIQSRFIVLINGWEIRVYDSLTVNSWEEPLFICSQNDCHDTFPKLKSMLGAKEMLTYIRQRVLTLLKDSFEVELDESKLKSFTSEINKLANDMLPIVRKNAREFQLAAWKESTKKELEELRNKDIKLLLVKMDIPTDARPMIAEIFVERVLSANKKERKQMVELLAMKMRGRPHSVFRVLAVYVFVRLLEEGIEIERAIYVKSVKATLEELVKSNRTYWSSNPLSNALCHLDNTTLRLAKKLSLRLAMDDLTKFVNERKRTLPIEDLLVEQPSVARHMVSLIGLLAELLWRKVCNATNHHDIWEAIWHYEFIEEIIEKVPLKPYPDGDSDLLFFEYYGKGYDMLCMGTWDVLHRKLDVLKTVGVDETIINFASLTRDEAIASIPLSIPRPDNWTPKEEYLMKISGIINGR</sequence>
<keyword evidence="2" id="KW-1185">Reference proteome</keyword>
<dbReference type="EMBL" id="JACDUU010000002">
    <property type="protein sequence ID" value="MBA2871035.1"/>
    <property type="molecule type" value="Genomic_DNA"/>
</dbReference>
<gene>
    <name evidence="1" type="ORF">HNQ85_001305</name>
</gene>
<comment type="caution">
    <text evidence="1">The sequence shown here is derived from an EMBL/GenBank/DDBJ whole genome shotgun (WGS) entry which is preliminary data.</text>
</comment>
<dbReference type="Gene3D" id="3.90.1570.30">
    <property type="match status" value="1"/>
</dbReference>
<organism evidence="1 2">
    <name type="scientific">[Anoxybacillus] calidus</name>
    <dbReference type="NCBI Taxonomy" id="575178"/>
    <lineage>
        <taxon>Bacteria</taxon>
        <taxon>Bacillati</taxon>
        <taxon>Bacillota</taxon>
        <taxon>Bacilli</taxon>
        <taxon>Bacillales</taxon>
        <taxon>Anoxybacillaceae</taxon>
        <taxon>Paranoxybacillus</taxon>
    </lineage>
</organism>
<evidence type="ECO:0000313" key="2">
    <source>
        <dbReference type="Proteomes" id="UP000580891"/>
    </source>
</evidence>
<dbReference type="RefSeq" id="WP_181536899.1">
    <property type="nucleotide sequence ID" value="NZ_JACDUU010000002.1"/>
</dbReference>
<proteinExistence type="predicted"/>
<reference evidence="1 2" key="1">
    <citation type="submission" date="2020-07" db="EMBL/GenBank/DDBJ databases">
        <title>Genomic Encyclopedia of Type Strains, Phase IV (KMG-IV): sequencing the most valuable type-strain genomes for metagenomic binning, comparative biology and taxonomic classification.</title>
        <authorList>
            <person name="Goeker M."/>
        </authorList>
    </citation>
    <scope>NUCLEOTIDE SEQUENCE [LARGE SCALE GENOMIC DNA]</scope>
    <source>
        <strain evidence="1 2">DSM 25220</strain>
    </source>
</reference>
<evidence type="ECO:0000313" key="1">
    <source>
        <dbReference type="EMBL" id="MBA2871035.1"/>
    </source>
</evidence>
<evidence type="ECO:0008006" key="3">
    <source>
        <dbReference type="Google" id="ProtNLM"/>
    </source>
</evidence>